<feature type="region of interest" description="Disordered" evidence="1">
    <location>
        <begin position="1"/>
        <end position="29"/>
    </location>
</feature>
<dbReference type="AlphaFoldDB" id="A0A9Q0BPY4"/>
<organism evidence="2 3">
    <name type="scientific">Drosophila gunungcola</name>
    <name type="common">fruit fly</name>
    <dbReference type="NCBI Taxonomy" id="103775"/>
    <lineage>
        <taxon>Eukaryota</taxon>
        <taxon>Metazoa</taxon>
        <taxon>Ecdysozoa</taxon>
        <taxon>Arthropoda</taxon>
        <taxon>Hexapoda</taxon>
        <taxon>Insecta</taxon>
        <taxon>Pterygota</taxon>
        <taxon>Neoptera</taxon>
        <taxon>Endopterygota</taxon>
        <taxon>Diptera</taxon>
        <taxon>Brachycera</taxon>
        <taxon>Muscomorpha</taxon>
        <taxon>Ephydroidea</taxon>
        <taxon>Drosophilidae</taxon>
        <taxon>Drosophila</taxon>
        <taxon>Sophophora</taxon>
    </lineage>
</organism>
<dbReference type="EMBL" id="JAMKOV010000004">
    <property type="protein sequence ID" value="KAI8040412.1"/>
    <property type="molecule type" value="Genomic_DNA"/>
</dbReference>
<gene>
    <name evidence="2" type="ORF">M5D96_006355</name>
</gene>
<evidence type="ECO:0000313" key="3">
    <source>
        <dbReference type="Proteomes" id="UP001059596"/>
    </source>
</evidence>
<accession>A0A9Q0BPY4</accession>
<evidence type="ECO:0000256" key="1">
    <source>
        <dbReference type="SAM" id="MobiDB-lite"/>
    </source>
</evidence>
<dbReference type="Proteomes" id="UP001059596">
    <property type="component" value="Unassembled WGS sequence"/>
</dbReference>
<keyword evidence="3" id="KW-1185">Reference proteome</keyword>
<reference evidence="2" key="1">
    <citation type="journal article" date="2023" name="Genome Biol. Evol.">
        <title>Long-read-based Genome Assembly of Drosophila gunungcola Reveals Fewer Chemosensory Genes in Flower-breeding Species.</title>
        <authorList>
            <person name="Negi A."/>
            <person name="Liao B.Y."/>
            <person name="Yeh S.D."/>
        </authorList>
    </citation>
    <scope>NUCLEOTIDE SEQUENCE</scope>
    <source>
        <strain evidence="2">Sukarami</strain>
    </source>
</reference>
<protein>
    <submittedName>
        <fullName evidence="2">Uncharacterized protein</fullName>
    </submittedName>
</protein>
<evidence type="ECO:0000313" key="2">
    <source>
        <dbReference type="EMBL" id="KAI8040412.1"/>
    </source>
</evidence>
<proteinExistence type="predicted"/>
<name>A0A9Q0BPY4_9MUSC</name>
<sequence>MEKCRRRDLDSHTGVGLRRSESQCQSQSPGHWPLAIGHWHVCRFMQHFSNYIRVGRHYNGNYTQEPQNMPVGGWQRRWSRALWYSGILVFRHSLSSSRGAAT</sequence>
<comment type="caution">
    <text evidence="2">The sequence shown here is derived from an EMBL/GenBank/DDBJ whole genome shotgun (WGS) entry which is preliminary data.</text>
</comment>
<feature type="compositionally biased region" description="Basic and acidic residues" evidence="1">
    <location>
        <begin position="1"/>
        <end position="11"/>
    </location>
</feature>